<feature type="transmembrane region" description="Helical" evidence="2">
    <location>
        <begin position="58"/>
        <end position="81"/>
    </location>
</feature>
<feature type="compositionally biased region" description="Polar residues" evidence="1">
    <location>
        <begin position="1"/>
        <end position="13"/>
    </location>
</feature>
<gene>
    <name evidence="3" type="ORF">C7459_12022</name>
</gene>
<evidence type="ECO:0000313" key="4">
    <source>
        <dbReference type="Proteomes" id="UP000245634"/>
    </source>
</evidence>
<evidence type="ECO:0000256" key="2">
    <source>
        <dbReference type="SAM" id="Phobius"/>
    </source>
</evidence>
<dbReference type="RefSeq" id="WP_109690877.1">
    <property type="nucleotide sequence ID" value="NZ_QGGL01000020.1"/>
</dbReference>
<name>A0A316D5H9_9BACL</name>
<keyword evidence="4" id="KW-1185">Reference proteome</keyword>
<evidence type="ECO:0000256" key="1">
    <source>
        <dbReference type="SAM" id="MobiDB-lite"/>
    </source>
</evidence>
<dbReference type="AlphaFoldDB" id="A0A316D5H9"/>
<keyword evidence="2" id="KW-1133">Transmembrane helix</keyword>
<feature type="region of interest" description="Disordered" evidence="1">
    <location>
        <begin position="1"/>
        <end position="34"/>
    </location>
</feature>
<organism evidence="3 4">
    <name type="scientific">Tumebacillus permanentifrigoris</name>
    <dbReference type="NCBI Taxonomy" id="378543"/>
    <lineage>
        <taxon>Bacteria</taxon>
        <taxon>Bacillati</taxon>
        <taxon>Bacillota</taxon>
        <taxon>Bacilli</taxon>
        <taxon>Bacillales</taxon>
        <taxon>Alicyclobacillaceae</taxon>
        <taxon>Tumebacillus</taxon>
    </lineage>
</organism>
<dbReference type="OrthoDB" id="2381780at2"/>
<sequence length="311" mass="33411">MDQPNLNTQPNRQMSDREHITPNQDRSGIRFPSRHLRNFNPRQALALRSERAVGAKPAYLLPALLAIVTGVVLGVLLLVLFKDQSTEPTITTIPATPGQARSGPEVKGAAELAGQSMIVWQLGSFPDAAKAAQAQKDFTNKGIASVIRGTGPFQLYAAVASDKKTGAVFEAELNQRKVTFYAKEFKIPARQGYIANLKDAEAHAVVQGLQAEAKLGLDAMALLTSAKPDADKLSALKTALTQQSADQKSWHALLLKAGLQEEAAQCDTLHKQLEAAVGALSGTPNLLDGQAKLTAFFVAYETFTEQLISVQ</sequence>
<dbReference type="Proteomes" id="UP000245634">
    <property type="component" value="Unassembled WGS sequence"/>
</dbReference>
<accession>A0A316D5H9</accession>
<evidence type="ECO:0000313" key="3">
    <source>
        <dbReference type="EMBL" id="PWK06259.1"/>
    </source>
</evidence>
<protein>
    <recommendedName>
        <fullName evidence="5">SPOR domain-containing protein</fullName>
    </recommendedName>
</protein>
<reference evidence="3 4" key="1">
    <citation type="submission" date="2018-05" db="EMBL/GenBank/DDBJ databases">
        <title>Genomic Encyclopedia of Type Strains, Phase IV (KMG-IV): sequencing the most valuable type-strain genomes for metagenomic binning, comparative biology and taxonomic classification.</title>
        <authorList>
            <person name="Goeker M."/>
        </authorList>
    </citation>
    <scope>NUCLEOTIDE SEQUENCE [LARGE SCALE GENOMIC DNA]</scope>
    <source>
        <strain evidence="3 4">DSM 18773</strain>
    </source>
</reference>
<dbReference type="EMBL" id="QGGL01000020">
    <property type="protein sequence ID" value="PWK06259.1"/>
    <property type="molecule type" value="Genomic_DNA"/>
</dbReference>
<keyword evidence="2" id="KW-0812">Transmembrane</keyword>
<proteinExistence type="predicted"/>
<keyword evidence="2" id="KW-0472">Membrane</keyword>
<comment type="caution">
    <text evidence="3">The sequence shown here is derived from an EMBL/GenBank/DDBJ whole genome shotgun (WGS) entry which is preliminary data.</text>
</comment>
<evidence type="ECO:0008006" key="5">
    <source>
        <dbReference type="Google" id="ProtNLM"/>
    </source>
</evidence>